<accession>A0A2Z2HKG3</accession>
<evidence type="ECO:0000313" key="2">
    <source>
        <dbReference type="Proteomes" id="UP000249949"/>
    </source>
</evidence>
<organism evidence="1 2">
    <name type="scientific">Candidatus Nitrosomarinus catalinensis</name>
    <dbReference type="NCBI Taxonomy" id="1898749"/>
    <lineage>
        <taxon>Archaea</taxon>
        <taxon>Nitrososphaerota</taxon>
        <taxon>Nitrososphaeria</taxon>
        <taxon>Nitrosopumilales</taxon>
        <taxon>Nitrosopumilaceae</taxon>
        <taxon>Candidatus Nitrosomarinus</taxon>
    </lineage>
</organism>
<protein>
    <submittedName>
        <fullName evidence="1">Uncharacterized protein</fullName>
    </submittedName>
</protein>
<keyword evidence="2" id="KW-1185">Reference proteome</keyword>
<dbReference type="GeneID" id="32901338"/>
<reference evidence="1 2" key="1">
    <citation type="journal article" date="2017" name="Environ. Microbiol.">
        <title>Genome and epigenome of a novel marine Thaumarchaeota strain suggest viral infection, phosphorothioation DNA modification and multiple restriction systems.</title>
        <authorList>
            <person name="Ahlgren N.A."/>
            <person name="Chen Y."/>
            <person name="Needham D.M."/>
            <person name="Parada A.E."/>
            <person name="Sachdeva R."/>
            <person name="Trinh V."/>
            <person name="Chen T."/>
            <person name="Fuhrman J.A."/>
        </authorList>
    </citation>
    <scope>NUCLEOTIDE SEQUENCE [LARGE SCALE GENOMIC DNA]</scope>
    <source>
        <strain evidence="1 2">SPOT01</strain>
    </source>
</reference>
<sequence length="142" mass="16692">MSNTEIYECEHEKKIIRKINSDYTVNVCDTCFDEFNNIDTRPLFLAKQILTLSNNMIKKSPEFLNNSDKSIKLWYDCNNDVLEQLKKLNKSTSHSNIKDSVEDETGYNFDEILHDTELNNNEQNLDGKNLHDLYRHSTKLIK</sequence>
<dbReference type="AlphaFoldDB" id="A0A2Z2HKG3"/>
<name>A0A2Z2HKG3_9ARCH</name>
<proteinExistence type="predicted"/>
<gene>
    <name evidence="1" type="ORF">NMSP_0874</name>
</gene>
<evidence type="ECO:0000313" key="1">
    <source>
        <dbReference type="EMBL" id="ARS64493.1"/>
    </source>
</evidence>
<dbReference type="OrthoDB" id="375483at2157"/>
<dbReference type="EMBL" id="CP021324">
    <property type="protein sequence ID" value="ARS64493.1"/>
    <property type="molecule type" value="Genomic_DNA"/>
</dbReference>
<dbReference type="RefSeq" id="WP_086907586.1">
    <property type="nucleotide sequence ID" value="NZ_CP021324.1"/>
</dbReference>
<dbReference type="Proteomes" id="UP000249949">
    <property type="component" value="Chromosome"/>
</dbReference>
<dbReference type="KEGG" id="nct:NMSP_0874"/>